<organism evidence="1 2">
    <name type="scientific">Desulfosoma caldarium</name>
    <dbReference type="NCBI Taxonomy" id="610254"/>
    <lineage>
        <taxon>Bacteria</taxon>
        <taxon>Pseudomonadati</taxon>
        <taxon>Thermodesulfobacteriota</taxon>
        <taxon>Syntrophobacteria</taxon>
        <taxon>Syntrophobacterales</taxon>
        <taxon>Syntrophobacteraceae</taxon>
        <taxon>Desulfosoma</taxon>
    </lineage>
</organism>
<dbReference type="AlphaFoldDB" id="A0A3N1VKW6"/>
<name>A0A3N1VKW6_9BACT</name>
<sequence>MASATPAFSEAEKRLFVPGGLFEEIISWARNAGTTLATAVAEDYPQHPEHLEF</sequence>
<protein>
    <submittedName>
        <fullName evidence="1">Uncharacterized protein</fullName>
    </submittedName>
</protein>
<proteinExistence type="predicted"/>
<keyword evidence="2" id="KW-1185">Reference proteome</keyword>
<evidence type="ECO:0000313" key="1">
    <source>
        <dbReference type="EMBL" id="ROR03435.1"/>
    </source>
</evidence>
<dbReference type="RefSeq" id="WP_170161486.1">
    <property type="nucleotide sequence ID" value="NZ_RJVA01000002.1"/>
</dbReference>
<gene>
    <name evidence="1" type="ORF">EDC27_0098</name>
</gene>
<comment type="caution">
    <text evidence="1">The sequence shown here is derived from an EMBL/GenBank/DDBJ whole genome shotgun (WGS) entry which is preliminary data.</text>
</comment>
<reference evidence="1 2" key="1">
    <citation type="submission" date="2018-11" db="EMBL/GenBank/DDBJ databases">
        <title>Genomic Encyclopedia of Type Strains, Phase IV (KMG-IV): sequencing the most valuable type-strain genomes for metagenomic binning, comparative biology and taxonomic classification.</title>
        <authorList>
            <person name="Goeker M."/>
        </authorList>
    </citation>
    <scope>NUCLEOTIDE SEQUENCE [LARGE SCALE GENOMIC DNA]</scope>
    <source>
        <strain evidence="1 2">DSM 22027</strain>
    </source>
</reference>
<accession>A0A3N1VKW6</accession>
<dbReference type="EMBL" id="RJVA01000002">
    <property type="protein sequence ID" value="ROR03435.1"/>
    <property type="molecule type" value="Genomic_DNA"/>
</dbReference>
<dbReference type="Proteomes" id="UP000276223">
    <property type="component" value="Unassembled WGS sequence"/>
</dbReference>
<evidence type="ECO:0000313" key="2">
    <source>
        <dbReference type="Proteomes" id="UP000276223"/>
    </source>
</evidence>